<evidence type="ECO:0000313" key="3">
    <source>
        <dbReference type="EMBL" id="CCD01122.1"/>
    </source>
</evidence>
<evidence type="ECO:0000256" key="2">
    <source>
        <dbReference type="SAM" id="Phobius"/>
    </source>
</evidence>
<feature type="region of interest" description="Disordered" evidence="1">
    <location>
        <begin position="166"/>
        <end position="198"/>
    </location>
</feature>
<keyword evidence="2" id="KW-0812">Transmembrane</keyword>
<geneLocation type="plasmid" evidence="3 4">
    <name>AZOBR_p1</name>
</geneLocation>
<dbReference type="KEGG" id="abs:AZOBR_p1140137"/>
<keyword evidence="2" id="KW-0472">Membrane</keyword>
<feature type="transmembrane region" description="Helical" evidence="2">
    <location>
        <begin position="640"/>
        <end position="660"/>
    </location>
</feature>
<feature type="transmembrane region" description="Helical" evidence="2">
    <location>
        <begin position="672"/>
        <end position="693"/>
    </location>
</feature>
<gene>
    <name evidence="3" type="ORF">AZOBR_p1140137</name>
</gene>
<feature type="compositionally biased region" description="Basic and acidic residues" evidence="1">
    <location>
        <begin position="839"/>
        <end position="850"/>
    </location>
</feature>
<organism evidence="3 4">
    <name type="scientific">Azospirillum baldaniorum</name>
    <dbReference type="NCBI Taxonomy" id="1064539"/>
    <lineage>
        <taxon>Bacteria</taxon>
        <taxon>Pseudomonadati</taxon>
        <taxon>Pseudomonadota</taxon>
        <taxon>Alphaproteobacteria</taxon>
        <taxon>Rhodospirillales</taxon>
        <taxon>Azospirillaceae</taxon>
        <taxon>Azospirillum</taxon>
    </lineage>
</organism>
<feature type="transmembrane region" description="Helical" evidence="2">
    <location>
        <begin position="782"/>
        <end position="801"/>
    </location>
</feature>
<protein>
    <submittedName>
        <fullName evidence="3">Uncharacterized protein</fullName>
    </submittedName>
</protein>
<accession>A0A9P1NPM2</accession>
<feature type="non-terminal residue" evidence="3">
    <location>
        <position position="885"/>
    </location>
</feature>
<keyword evidence="3" id="KW-0614">Plasmid</keyword>
<feature type="transmembrane region" description="Helical" evidence="2">
    <location>
        <begin position="21"/>
        <end position="49"/>
    </location>
</feature>
<feature type="region of interest" description="Disordered" evidence="1">
    <location>
        <begin position="826"/>
        <end position="867"/>
    </location>
</feature>
<dbReference type="EMBL" id="HE577328">
    <property type="protein sequence ID" value="CCD01122.1"/>
    <property type="molecule type" value="Genomic_DNA"/>
</dbReference>
<evidence type="ECO:0000313" key="4">
    <source>
        <dbReference type="Proteomes" id="UP000007319"/>
    </source>
</evidence>
<keyword evidence="4" id="KW-1185">Reference proteome</keyword>
<proteinExistence type="predicted"/>
<feature type="transmembrane region" description="Helical" evidence="2">
    <location>
        <begin position="438"/>
        <end position="461"/>
    </location>
</feature>
<feature type="region of interest" description="Disordered" evidence="1">
    <location>
        <begin position="257"/>
        <end position="277"/>
    </location>
</feature>
<feature type="transmembrane region" description="Helical" evidence="2">
    <location>
        <begin position="593"/>
        <end position="610"/>
    </location>
</feature>
<feature type="transmembrane region" description="Helical" evidence="2">
    <location>
        <begin position="289"/>
        <end position="316"/>
    </location>
</feature>
<feature type="transmembrane region" description="Helical" evidence="2">
    <location>
        <begin position="566"/>
        <end position="586"/>
    </location>
</feature>
<dbReference type="Proteomes" id="UP000007319">
    <property type="component" value="Plasmid AZOBR_p1"/>
</dbReference>
<feature type="transmembrane region" description="Helical" evidence="2">
    <location>
        <begin position="700"/>
        <end position="719"/>
    </location>
</feature>
<evidence type="ECO:0000256" key="1">
    <source>
        <dbReference type="SAM" id="MobiDB-lite"/>
    </source>
</evidence>
<keyword evidence="2" id="KW-1133">Transmembrane helix</keyword>
<sequence>MGQSERDAPAESRYSRTLGRLAMLYGFGRLALVLWLCAVGGQAFTLFAFHNAVAEAHTAEIAARASALASRVAASAAERAAIGFPLADQNDLQRLIEVASTGGGGVRLYVVDPRGTVLFATAQAAGTPVPASWMGGAAGLPAEPWDLADRDGVLVGVPVADALGKARRRRAGPRSAAGRAGGGSGRAARDGDGHPPSSWPPLGFSPFWARGFCCPASAGPFWSGRLSTPPRRGSCRPTHPPPWRSPIRRCPPSWPGCARRRPRPPASTGRCCDDPPGDAVPQRSVLRRFIPLMAVVVVVPWLATLAAALIAAAGLADRGTASRAEIVGTGIAHDLEKALALGLPLDRMAGMDDYLGEAGAVFPEIKLILVVDGAGRPLFQKSDAARPDLSVRLVPAETDWSALGLVLQRFPIRQGAATAGEVLLGRSAVAQPANAPRILIDFAVALSIALALGGLALRTMLNAQVMAPLRLASSLEANLARSAYDRIAPPVEQSLIGTLLAEMNRVVTGVNDRFARLRSYLAEVRDLSFNKDAAAEVAPLIERIERLGRFSPDRLTALAPPDAGSLPYATAFCAGVVAAAAAAMAARHLPPGIALGGVVLGMAAAVPLAFALGRRAPVAGALALGGWALLNGLGDGAAVWLTGVVLGGAVLGGLSAALPFQAARPAAESLRAGPAVSAAGGLVAGTGLSVLCIGGGVPGVLMAGAVLSGLAGLLAAVRLERRSGLTLPRVTLRALLAVDRWWADGTLRPRGWGLWLVTALALAVLSRADGGGAMDARRVAELFWLHATPAWLAAALVAVLVPRGGAGLLSLGATAAVALLPALGPVEPGNGRPAGDPRGAWRRELRDSRRPGNGGGLNAGPRPRLPWAGKLRRALVCPGGKQNGG</sequence>
<reference evidence="3 4" key="1">
    <citation type="journal article" date="2011" name="PLoS Genet.">
        <title>Azospirillum genomes reveal transition of bacteria from aquatic to terrestrial environments.</title>
        <authorList>
            <person name="Wisniewski-Dye F."/>
            <person name="Borziak K."/>
            <person name="Khalsa-Moyers G."/>
            <person name="Alexandre G."/>
            <person name="Sukharnikov L.O."/>
            <person name="Wuichet K."/>
            <person name="Hurst G.B."/>
            <person name="McDonald W.H."/>
            <person name="Robertson J.S."/>
            <person name="Barbe V."/>
            <person name="Calteau A."/>
            <person name="Rouy Z."/>
            <person name="Mangenot S."/>
            <person name="Prigent-Combaret C."/>
            <person name="Normand P."/>
            <person name="Boyer M."/>
            <person name="Siguier P."/>
            <person name="Dessaux Y."/>
            <person name="Elmerich C."/>
            <person name="Condemine G."/>
            <person name="Krishnen G."/>
            <person name="Kennedy I."/>
            <person name="Paterson A.H."/>
            <person name="Gonzalez V."/>
            <person name="Mavingui P."/>
            <person name="Zhulin I.B."/>
        </authorList>
    </citation>
    <scope>NUCLEOTIDE SEQUENCE [LARGE SCALE GENOMIC DNA]</scope>
    <source>
        <strain evidence="3 4">Sp245</strain>
    </source>
</reference>
<name>A0A9P1NPM2_9PROT</name>
<dbReference type="AlphaFoldDB" id="A0A9P1NPM2"/>